<reference evidence="3 4" key="1">
    <citation type="submission" date="2012-09" db="EMBL/GenBank/DDBJ databases">
        <title>Genome Sequence of alkane-degrading Bacterium Alcanivorax venustensis ISO4.</title>
        <authorList>
            <person name="Lai Q."/>
            <person name="Shao Z."/>
        </authorList>
    </citation>
    <scope>NUCLEOTIDE SEQUENCE [LARGE SCALE GENOMIC DNA]</scope>
    <source>
        <strain evidence="3 4">ISO4</strain>
    </source>
</reference>
<organism evidence="3 4">
    <name type="scientific">Alloalcanivorax venustensis ISO4</name>
    <dbReference type="NCBI Taxonomy" id="1177184"/>
    <lineage>
        <taxon>Bacteria</taxon>
        <taxon>Pseudomonadati</taxon>
        <taxon>Pseudomonadota</taxon>
        <taxon>Gammaproteobacteria</taxon>
        <taxon>Oceanospirillales</taxon>
        <taxon>Alcanivoracaceae</taxon>
        <taxon>Alloalcanivorax</taxon>
    </lineage>
</organism>
<keyword evidence="4" id="KW-1185">Reference proteome</keyword>
<dbReference type="Gene3D" id="3.10.450.40">
    <property type="match status" value="1"/>
</dbReference>
<sequence>MRVLLGGAALVALSLAWATSALALDVDQDEALRLRQSGEVLPFQAILRQADERYPGARLLEAELDDDDGEFIYEIELLTGDGVVRELEIDARTGRVLEDEVDD</sequence>
<evidence type="ECO:0000313" key="3">
    <source>
        <dbReference type="EMBL" id="MBF5052967.1"/>
    </source>
</evidence>
<evidence type="ECO:0000313" key="4">
    <source>
        <dbReference type="Proteomes" id="UP000644441"/>
    </source>
</evidence>
<dbReference type="Pfam" id="PF03413">
    <property type="entry name" value="PepSY"/>
    <property type="match status" value="1"/>
</dbReference>
<evidence type="ECO:0000256" key="1">
    <source>
        <dbReference type="SAM" id="SignalP"/>
    </source>
</evidence>
<feature type="signal peptide" evidence="1">
    <location>
        <begin position="1"/>
        <end position="23"/>
    </location>
</feature>
<dbReference type="InterPro" id="IPR025711">
    <property type="entry name" value="PepSY"/>
</dbReference>
<name>A0ABS0AFP0_9GAMM</name>
<comment type="caution">
    <text evidence="3">The sequence shown here is derived from an EMBL/GenBank/DDBJ whole genome shotgun (WGS) entry which is preliminary data.</text>
</comment>
<accession>A0ABS0AFP0</accession>
<dbReference type="RefSeq" id="WP_142949512.1">
    <property type="nucleotide sequence ID" value="NZ_ARXR01000010.1"/>
</dbReference>
<keyword evidence="1" id="KW-0732">Signal</keyword>
<dbReference type="EMBL" id="ARXR01000010">
    <property type="protein sequence ID" value="MBF5052967.1"/>
    <property type="molecule type" value="Genomic_DNA"/>
</dbReference>
<feature type="domain" description="PepSY" evidence="2">
    <location>
        <begin position="41"/>
        <end position="100"/>
    </location>
</feature>
<gene>
    <name evidence="3" type="ORF">ISO4_01569</name>
</gene>
<protein>
    <submittedName>
        <fullName evidence="3">Peptidase propeptide and YpeB domain-containing protein</fullName>
    </submittedName>
</protein>
<evidence type="ECO:0000259" key="2">
    <source>
        <dbReference type="Pfam" id="PF03413"/>
    </source>
</evidence>
<proteinExistence type="predicted"/>
<feature type="chain" id="PRO_5046226732" evidence="1">
    <location>
        <begin position="24"/>
        <end position="103"/>
    </location>
</feature>
<dbReference type="Proteomes" id="UP000644441">
    <property type="component" value="Unassembled WGS sequence"/>
</dbReference>